<dbReference type="KEGG" id="bcv:Bcav_3935"/>
<gene>
    <name evidence="1" type="ordered locus">Bcav_3935</name>
</gene>
<proteinExistence type="predicted"/>
<accession>C5C536</accession>
<dbReference type="STRING" id="471853.Bcav_3935"/>
<dbReference type="EMBL" id="CP001618">
    <property type="protein sequence ID" value="ACQ82176.1"/>
    <property type="molecule type" value="Genomic_DNA"/>
</dbReference>
<dbReference type="Proteomes" id="UP000007962">
    <property type="component" value="Chromosome"/>
</dbReference>
<evidence type="ECO:0000313" key="1">
    <source>
        <dbReference type="EMBL" id="ACQ82176.1"/>
    </source>
</evidence>
<keyword evidence="2" id="KW-1185">Reference proteome</keyword>
<protein>
    <submittedName>
        <fullName evidence="1">Uncharacterized protein</fullName>
    </submittedName>
</protein>
<dbReference type="HOGENOM" id="CLU_2520920_0_0_11"/>
<name>C5C536_BEUC1</name>
<organism evidence="1 2">
    <name type="scientific">Beutenbergia cavernae (strain ATCC BAA-8 / DSM 12333 / CCUG 43141 / JCM 11478 / NBRC 16432 / NCIMB 13614 / HKI 0122)</name>
    <dbReference type="NCBI Taxonomy" id="471853"/>
    <lineage>
        <taxon>Bacteria</taxon>
        <taxon>Bacillati</taxon>
        <taxon>Actinomycetota</taxon>
        <taxon>Actinomycetes</taxon>
        <taxon>Micrococcales</taxon>
        <taxon>Beutenbergiaceae</taxon>
        <taxon>Beutenbergia</taxon>
    </lineage>
</organism>
<dbReference type="RefSeq" id="WP_015884413.1">
    <property type="nucleotide sequence ID" value="NC_012669.1"/>
</dbReference>
<sequence>MTGQERDGPPRASRAAARTAKATLRRGLHDLPGVAAIGVARRDEGGFGVVVRVRSADLADHIPDVVAGVPVEVRVVGEVRPRGG</sequence>
<reference evidence="1 2" key="1">
    <citation type="journal article" date="2009" name="Stand. Genomic Sci.">
        <title>Complete genome sequence of Beutenbergia cavernae type strain (HKI 0122).</title>
        <authorList>
            <person name="Land M."/>
            <person name="Pukall R."/>
            <person name="Abt B."/>
            <person name="Goker M."/>
            <person name="Rohde M."/>
            <person name="Glavina Del Rio T."/>
            <person name="Tice H."/>
            <person name="Copeland A."/>
            <person name="Cheng J.F."/>
            <person name="Lucas S."/>
            <person name="Chen F."/>
            <person name="Nolan M."/>
            <person name="Bruce D."/>
            <person name="Goodwin L."/>
            <person name="Pitluck S."/>
            <person name="Ivanova N."/>
            <person name="Mavromatis K."/>
            <person name="Ovchinnikova G."/>
            <person name="Pati A."/>
            <person name="Chen A."/>
            <person name="Palaniappan K."/>
            <person name="Hauser L."/>
            <person name="Chang Y.J."/>
            <person name="Jefferies C.C."/>
            <person name="Saunders E."/>
            <person name="Brettin T."/>
            <person name="Detter J.C."/>
            <person name="Han C."/>
            <person name="Chain P."/>
            <person name="Bristow J."/>
            <person name="Eisen J.A."/>
            <person name="Markowitz V."/>
            <person name="Hugenholtz P."/>
            <person name="Kyrpides N.C."/>
            <person name="Klenk H.P."/>
            <person name="Lapidus A."/>
        </authorList>
    </citation>
    <scope>NUCLEOTIDE SEQUENCE [LARGE SCALE GENOMIC DNA]</scope>
    <source>
        <strain evidence="2">ATCC BAA-8 / DSM 12333 / NBRC 16432</strain>
    </source>
</reference>
<dbReference type="AlphaFoldDB" id="C5C536"/>
<evidence type="ECO:0000313" key="2">
    <source>
        <dbReference type="Proteomes" id="UP000007962"/>
    </source>
</evidence>